<dbReference type="NCBIfam" id="TIGR01620">
    <property type="entry name" value="hyp_HI0043"/>
    <property type="match status" value="1"/>
</dbReference>
<dbReference type="Pfam" id="PF05128">
    <property type="entry name" value="DUF697"/>
    <property type="match status" value="1"/>
</dbReference>
<evidence type="ECO:0000313" key="9">
    <source>
        <dbReference type="EMBL" id="KHD09451.1"/>
    </source>
</evidence>
<evidence type="ECO:0000256" key="5">
    <source>
        <dbReference type="ARBA" id="ARBA00022692"/>
    </source>
</evidence>
<keyword evidence="4" id="KW-0997">Cell inner membrane</keyword>
<keyword evidence="3" id="KW-1003">Cell membrane</keyword>
<proteinExistence type="inferred from homology"/>
<comment type="similarity">
    <text evidence="2">Belongs to the UPF0283 family.</text>
</comment>
<feature type="transmembrane region" description="Helical" evidence="8">
    <location>
        <begin position="100"/>
        <end position="124"/>
    </location>
</feature>
<evidence type="ECO:0000256" key="3">
    <source>
        <dbReference type="ARBA" id="ARBA00022475"/>
    </source>
</evidence>
<accession>A0A0A6S010</accession>
<evidence type="ECO:0000256" key="2">
    <source>
        <dbReference type="ARBA" id="ARBA00008255"/>
    </source>
</evidence>
<dbReference type="PANTHER" id="PTHR39342:SF1">
    <property type="entry name" value="UPF0283 MEMBRANE PROTEIN YCJF"/>
    <property type="match status" value="1"/>
</dbReference>
<evidence type="ECO:0000256" key="8">
    <source>
        <dbReference type="SAM" id="Phobius"/>
    </source>
</evidence>
<comment type="subcellular location">
    <subcellularLocation>
        <location evidence="1">Cell inner membrane</location>
        <topology evidence="1">Multi-pass membrane protein</topology>
    </subcellularLocation>
</comment>
<feature type="transmembrane region" description="Helical" evidence="8">
    <location>
        <begin position="71"/>
        <end position="94"/>
    </location>
</feature>
<dbReference type="InterPro" id="IPR021147">
    <property type="entry name" value="DUF697"/>
</dbReference>
<evidence type="ECO:0008006" key="11">
    <source>
        <dbReference type="Google" id="ProtNLM"/>
    </source>
</evidence>
<organism evidence="9 10">
    <name type="scientific">Candidatus Thiomargarita nelsonii</name>
    <dbReference type="NCBI Taxonomy" id="1003181"/>
    <lineage>
        <taxon>Bacteria</taxon>
        <taxon>Pseudomonadati</taxon>
        <taxon>Pseudomonadota</taxon>
        <taxon>Gammaproteobacteria</taxon>
        <taxon>Thiotrichales</taxon>
        <taxon>Thiotrichaceae</taxon>
        <taxon>Thiomargarita</taxon>
    </lineage>
</organism>
<sequence>MSTATLRMPLYFDLEKVETIAEEEASITLDYTPPVILPENAELETNHRLAANEPEAQFEIASQSPRTSSPLLWLLGSLGILLLFMLVLDTYHFVAQQYASSFFLGTLFLGLTLAITAAVLTLSWRAYKNIRALRTVSALQKEGGQLMETDSYGSAMPYLNKVTKFYEHRPDIKAHLERFYVTVNDSHHDREVCALFSSHVMKDIDQQAYRVVTQRSQETAVMVMISPIAILDAILTLWRNVRMIRDVATLYGARPGFLGSMSLIGSVLQNLIYAGASEVVADGVAEMMGSSMLSIMSAQAAQGLGSGVLTARLGLHAIQICRPLPFTKENKPRLKDIRREIVSSLKGIFESKAPKNKMA</sequence>
<dbReference type="PANTHER" id="PTHR39342">
    <property type="entry name" value="UPF0283 MEMBRANE PROTEIN YCJF"/>
    <property type="match status" value="1"/>
</dbReference>
<dbReference type="EMBL" id="JSZA02000156">
    <property type="protein sequence ID" value="KHD09451.1"/>
    <property type="molecule type" value="Genomic_DNA"/>
</dbReference>
<evidence type="ECO:0000313" key="10">
    <source>
        <dbReference type="Proteomes" id="UP000030428"/>
    </source>
</evidence>
<feature type="transmembrane region" description="Helical" evidence="8">
    <location>
        <begin position="219"/>
        <end position="238"/>
    </location>
</feature>
<name>A0A0A6S010_9GAMM</name>
<evidence type="ECO:0000256" key="7">
    <source>
        <dbReference type="ARBA" id="ARBA00023136"/>
    </source>
</evidence>
<dbReference type="GO" id="GO:0005886">
    <property type="term" value="C:plasma membrane"/>
    <property type="evidence" value="ECO:0007669"/>
    <property type="project" value="UniProtKB-SubCell"/>
</dbReference>
<protein>
    <recommendedName>
        <fullName evidence="11">TIGR01620 family protein</fullName>
    </recommendedName>
</protein>
<comment type="caution">
    <text evidence="9">The sequence shown here is derived from an EMBL/GenBank/DDBJ whole genome shotgun (WGS) entry which is preliminary data.</text>
</comment>
<dbReference type="Proteomes" id="UP000030428">
    <property type="component" value="Unassembled WGS sequence"/>
</dbReference>
<keyword evidence="6 8" id="KW-1133">Transmembrane helix</keyword>
<gene>
    <name evidence="9" type="ORF">PN36_26550</name>
</gene>
<reference evidence="9 10" key="1">
    <citation type="journal article" date="2016" name="Front. Microbiol.">
        <title>Single-Cell (Meta-)Genomics of a Dimorphic Candidatus Thiomargarita nelsonii Reveals Genomic Plasticity.</title>
        <authorList>
            <person name="Flood B.E."/>
            <person name="Fliss P."/>
            <person name="Jones D.S."/>
            <person name="Dick G.J."/>
            <person name="Jain S."/>
            <person name="Kaster A.K."/>
            <person name="Winkel M."/>
            <person name="Mussmann M."/>
            <person name="Bailey J."/>
        </authorList>
    </citation>
    <scope>NUCLEOTIDE SEQUENCE [LARGE SCALE GENOMIC DNA]</scope>
    <source>
        <strain evidence="9">Hydrate Ridge</strain>
    </source>
</reference>
<dbReference type="AlphaFoldDB" id="A0A0A6S010"/>
<keyword evidence="5 8" id="KW-0812">Transmembrane</keyword>
<evidence type="ECO:0000256" key="1">
    <source>
        <dbReference type="ARBA" id="ARBA00004429"/>
    </source>
</evidence>
<dbReference type="InterPro" id="IPR006507">
    <property type="entry name" value="UPF0283"/>
</dbReference>
<keyword evidence="10" id="KW-1185">Reference proteome</keyword>
<evidence type="ECO:0000256" key="6">
    <source>
        <dbReference type="ARBA" id="ARBA00022989"/>
    </source>
</evidence>
<keyword evidence="7 8" id="KW-0472">Membrane</keyword>
<evidence type="ECO:0000256" key="4">
    <source>
        <dbReference type="ARBA" id="ARBA00022519"/>
    </source>
</evidence>